<keyword evidence="3" id="KW-0560">Oxidoreductase</keyword>
<dbReference type="PANTHER" id="PTHR24320">
    <property type="entry name" value="RETINOL DEHYDROGENASE"/>
    <property type="match status" value="1"/>
</dbReference>
<evidence type="ECO:0000256" key="1">
    <source>
        <dbReference type="ARBA" id="ARBA00006484"/>
    </source>
</evidence>
<dbReference type="InterPro" id="IPR002347">
    <property type="entry name" value="SDR_fam"/>
</dbReference>
<accession>A0ABN7S5P3</accession>
<keyword evidence="5" id="KW-1185">Reference proteome</keyword>
<dbReference type="Gene3D" id="3.40.50.720">
    <property type="entry name" value="NAD(P)-binding Rossmann-like Domain"/>
    <property type="match status" value="1"/>
</dbReference>
<gene>
    <name evidence="4" type="ORF">OKIOD_LOCUS4237</name>
</gene>
<evidence type="ECO:0000313" key="4">
    <source>
        <dbReference type="EMBL" id="CAG5090662.1"/>
    </source>
</evidence>
<evidence type="ECO:0000256" key="3">
    <source>
        <dbReference type="ARBA" id="ARBA00023002"/>
    </source>
</evidence>
<dbReference type="EMBL" id="OU015568">
    <property type="protein sequence ID" value="CAG5090662.1"/>
    <property type="molecule type" value="Genomic_DNA"/>
</dbReference>
<proteinExistence type="inferred from homology"/>
<comment type="similarity">
    <text evidence="1">Belongs to the short-chain dehydrogenases/reductases (SDR) family.</text>
</comment>
<dbReference type="PANTHER" id="PTHR24320:SF282">
    <property type="entry name" value="WW DOMAIN-CONTAINING OXIDOREDUCTASE"/>
    <property type="match status" value="1"/>
</dbReference>
<organism evidence="4 5">
    <name type="scientific">Oikopleura dioica</name>
    <name type="common">Tunicate</name>
    <dbReference type="NCBI Taxonomy" id="34765"/>
    <lineage>
        <taxon>Eukaryota</taxon>
        <taxon>Metazoa</taxon>
        <taxon>Chordata</taxon>
        <taxon>Tunicata</taxon>
        <taxon>Appendicularia</taxon>
        <taxon>Copelata</taxon>
        <taxon>Oikopleuridae</taxon>
        <taxon>Oikopleura</taxon>
    </lineage>
</organism>
<protein>
    <submittedName>
        <fullName evidence="4">Oidioi.mRNA.OKI2018_I69.PAR.g12679.t1.cds</fullName>
    </submittedName>
</protein>
<dbReference type="InterPro" id="IPR036291">
    <property type="entry name" value="NAD(P)-bd_dom_sf"/>
</dbReference>
<sequence>MQAGNILPSFKAKFDGHSTSEEVLRDVDLSGKRYIVTGATTGLGFYSAKMIAAKGGKVTITARSGDRARETIKSLREELGSEIDADTFDFLVMDQMDLAQVKAAAEDFLSRNRQLDGLLLNAGWFGSEYKLSGTV</sequence>
<reference evidence="4 5" key="1">
    <citation type="submission" date="2021-04" db="EMBL/GenBank/DDBJ databases">
        <authorList>
            <person name="Bliznina A."/>
        </authorList>
    </citation>
    <scope>NUCLEOTIDE SEQUENCE [LARGE SCALE GENOMIC DNA]</scope>
</reference>
<evidence type="ECO:0000256" key="2">
    <source>
        <dbReference type="ARBA" id="ARBA00022857"/>
    </source>
</evidence>
<dbReference type="Proteomes" id="UP001158576">
    <property type="component" value="Chromosome PAR"/>
</dbReference>
<dbReference type="SUPFAM" id="SSF51735">
    <property type="entry name" value="NAD(P)-binding Rossmann-fold domains"/>
    <property type="match status" value="1"/>
</dbReference>
<name>A0ABN7S5P3_OIKDI</name>
<keyword evidence="2" id="KW-0521">NADP</keyword>
<evidence type="ECO:0000313" key="5">
    <source>
        <dbReference type="Proteomes" id="UP001158576"/>
    </source>
</evidence>
<dbReference type="Pfam" id="PF00106">
    <property type="entry name" value="adh_short"/>
    <property type="match status" value="1"/>
</dbReference>